<name>A0AAW1GEE4_SAPOF</name>
<reference evidence="2" key="1">
    <citation type="submission" date="2024-03" db="EMBL/GenBank/DDBJ databases">
        <title>WGS assembly of Saponaria officinalis var. Norfolk2.</title>
        <authorList>
            <person name="Jenkins J."/>
            <person name="Shu S."/>
            <person name="Grimwood J."/>
            <person name="Barry K."/>
            <person name="Goodstein D."/>
            <person name="Schmutz J."/>
            <person name="Leebens-Mack J."/>
            <person name="Osbourn A."/>
        </authorList>
    </citation>
    <scope>NUCLEOTIDE SEQUENCE [LARGE SCALE GENOMIC DNA]</scope>
    <source>
        <strain evidence="2">JIC</strain>
    </source>
</reference>
<feature type="region of interest" description="Disordered" evidence="1">
    <location>
        <begin position="176"/>
        <end position="196"/>
    </location>
</feature>
<evidence type="ECO:0000313" key="3">
    <source>
        <dbReference type="Proteomes" id="UP001443914"/>
    </source>
</evidence>
<evidence type="ECO:0000313" key="2">
    <source>
        <dbReference type="EMBL" id="KAK9662929.1"/>
    </source>
</evidence>
<accession>A0AAW1GEE4</accession>
<sequence length="386" mass="46370">MWWSITITNYLKLKNKAKNTDRKYFDWKILRFDLRKKMDIETWITISSSTENENTTTEPKIDKIVDKIEKKDLFYRTIYQEIKQSYKKKILFDWMGMNEEILSHPISNLGFWFFPEFFLLYNAYKMKPWFIPINLLFLNGSDNFSEKKKINRTKKVNPLTTSRISNAKKSIQLENRNQDEKELISQRDPESDGQKNSEFFISNQHKDLQENDIESDIKNRRKKKQDKSSTEAELDLFLKRYLLFQLRWDDSLNQKLINNIKIYSLLLRLTNPREITICAIERREMSLKIMLIQQDLTLTQLINKRIFIIEPIRLSVQGNAQFPLYQTIGISLIHTSKYQNIQKRNIENIDNKNSDEWIPRSQMVMKKREKTYLDVLVPDRLVIVEN</sequence>
<keyword evidence="3" id="KW-1185">Reference proteome</keyword>
<evidence type="ECO:0008006" key="4">
    <source>
        <dbReference type="Google" id="ProtNLM"/>
    </source>
</evidence>
<comment type="caution">
    <text evidence="2">The sequence shown here is derived from an EMBL/GenBank/DDBJ whole genome shotgun (WGS) entry which is preliminary data.</text>
</comment>
<organism evidence="2 3">
    <name type="scientific">Saponaria officinalis</name>
    <name type="common">Common soapwort</name>
    <name type="synonym">Lychnis saponaria</name>
    <dbReference type="NCBI Taxonomy" id="3572"/>
    <lineage>
        <taxon>Eukaryota</taxon>
        <taxon>Viridiplantae</taxon>
        <taxon>Streptophyta</taxon>
        <taxon>Embryophyta</taxon>
        <taxon>Tracheophyta</taxon>
        <taxon>Spermatophyta</taxon>
        <taxon>Magnoliopsida</taxon>
        <taxon>eudicotyledons</taxon>
        <taxon>Gunneridae</taxon>
        <taxon>Pentapetalae</taxon>
        <taxon>Caryophyllales</taxon>
        <taxon>Caryophyllaceae</taxon>
        <taxon>Caryophylleae</taxon>
        <taxon>Saponaria</taxon>
    </lineage>
</organism>
<protein>
    <recommendedName>
        <fullName evidence="4">Translocon at the inner envelope membrane of chloroplasts 214</fullName>
    </recommendedName>
</protein>
<evidence type="ECO:0000256" key="1">
    <source>
        <dbReference type="SAM" id="MobiDB-lite"/>
    </source>
</evidence>
<dbReference type="AlphaFoldDB" id="A0AAW1GEE4"/>
<dbReference type="Proteomes" id="UP001443914">
    <property type="component" value="Unassembled WGS sequence"/>
</dbReference>
<gene>
    <name evidence="2" type="ORF">RND81_O329600</name>
</gene>
<feature type="compositionally biased region" description="Basic and acidic residues" evidence="1">
    <location>
        <begin position="176"/>
        <end position="195"/>
    </location>
</feature>
<dbReference type="EMBL" id="JBDFQZ010000030">
    <property type="protein sequence ID" value="KAK9662929.1"/>
    <property type="molecule type" value="Genomic_DNA"/>
</dbReference>
<proteinExistence type="predicted"/>